<organism evidence="2 3">
    <name type="scientific">Testicularia cyperi</name>
    <dbReference type="NCBI Taxonomy" id="1882483"/>
    <lineage>
        <taxon>Eukaryota</taxon>
        <taxon>Fungi</taxon>
        <taxon>Dikarya</taxon>
        <taxon>Basidiomycota</taxon>
        <taxon>Ustilaginomycotina</taxon>
        <taxon>Ustilaginomycetes</taxon>
        <taxon>Ustilaginales</taxon>
        <taxon>Anthracoideaceae</taxon>
        <taxon>Testicularia</taxon>
    </lineage>
</organism>
<sequence length="117" mass="12324">MKLSTNLGFGLSAVLVLLGAVTALPIAADADAKPAEITTLSLKNDEAKHTIFCDAKDGKGFANAVYYTAGFKQSPGGPPSMFVFEPYSQLSKADGDATFEELCQQVGKGTVRVQNHI</sequence>
<dbReference type="EMBL" id="KZ819193">
    <property type="protein sequence ID" value="PWZ00211.1"/>
    <property type="molecule type" value="Genomic_DNA"/>
</dbReference>
<feature type="signal peptide" evidence="1">
    <location>
        <begin position="1"/>
        <end position="23"/>
    </location>
</feature>
<evidence type="ECO:0000256" key="1">
    <source>
        <dbReference type="SAM" id="SignalP"/>
    </source>
</evidence>
<dbReference type="Proteomes" id="UP000246740">
    <property type="component" value="Unassembled WGS sequence"/>
</dbReference>
<dbReference type="AlphaFoldDB" id="A0A317XSD2"/>
<protein>
    <submittedName>
        <fullName evidence="2">Uncharacterized protein</fullName>
    </submittedName>
</protein>
<evidence type="ECO:0000313" key="3">
    <source>
        <dbReference type="Proteomes" id="UP000246740"/>
    </source>
</evidence>
<feature type="chain" id="PRO_5016353632" evidence="1">
    <location>
        <begin position="24"/>
        <end position="117"/>
    </location>
</feature>
<gene>
    <name evidence="2" type="ORF">BCV70DRAFT_217211</name>
</gene>
<reference evidence="2 3" key="1">
    <citation type="journal article" date="2018" name="Mol. Biol. Evol.">
        <title>Broad Genomic Sampling Reveals a Smut Pathogenic Ancestry of the Fungal Clade Ustilaginomycotina.</title>
        <authorList>
            <person name="Kijpornyongpan T."/>
            <person name="Mondo S.J."/>
            <person name="Barry K."/>
            <person name="Sandor L."/>
            <person name="Lee J."/>
            <person name="Lipzen A."/>
            <person name="Pangilinan J."/>
            <person name="LaButti K."/>
            <person name="Hainaut M."/>
            <person name="Henrissat B."/>
            <person name="Grigoriev I.V."/>
            <person name="Spatafora J.W."/>
            <person name="Aime M.C."/>
        </authorList>
    </citation>
    <scope>NUCLEOTIDE SEQUENCE [LARGE SCALE GENOMIC DNA]</scope>
    <source>
        <strain evidence="2 3">MCA 3645</strain>
    </source>
</reference>
<keyword evidence="1" id="KW-0732">Signal</keyword>
<dbReference type="InParanoid" id="A0A317XSD2"/>
<keyword evidence="3" id="KW-1185">Reference proteome</keyword>
<name>A0A317XSD2_9BASI</name>
<evidence type="ECO:0000313" key="2">
    <source>
        <dbReference type="EMBL" id="PWZ00211.1"/>
    </source>
</evidence>
<proteinExistence type="predicted"/>
<accession>A0A317XSD2</accession>